<dbReference type="InParanoid" id="W4JVU1"/>
<evidence type="ECO:0000313" key="1">
    <source>
        <dbReference type="EMBL" id="ETW77195.1"/>
    </source>
</evidence>
<protein>
    <submittedName>
        <fullName evidence="1">Uncharacterized protein</fullName>
    </submittedName>
</protein>
<keyword evidence="2" id="KW-1185">Reference proteome</keyword>
<dbReference type="RefSeq" id="XP_009550734.1">
    <property type="nucleotide sequence ID" value="XM_009552439.1"/>
</dbReference>
<organism evidence="1 2">
    <name type="scientific">Heterobasidion irregulare (strain TC 32-1)</name>
    <dbReference type="NCBI Taxonomy" id="747525"/>
    <lineage>
        <taxon>Eukaryota</taxon>
        <taxon>Fungi</taxon>
        <taxon>Dikarya</taxon>
        <taxon>Basidiomycota</taxon>
        <taxon>Agaricomycotina</taxon>
        <taxon>Agaricomycetes</taxon>
        <taxon>Russulales</taxon>
        <taxon>Bondarzewiaceae</taxon>
        <taxon>Heterobasidion</taxon>
        <taxon>Heterobasidion annosum species complex</taxon>
    </lineage>
</organism>
<reference evidence="1 2" key="1">
    <citation type="journal article" date="2012" name="New Phytol.">
        <title>Insight into trade-off between wood decay and parasitism from the genome of a fungal forest pathogen.</title>
        <authorList>
            <person name="Olson A."/>
            <person name="Aerts A."/>
            <person name="Asiegbu F."/>
            <person name="Belbahri L."/>
            <person name="Bouzid O."/>
            <person name="Broberg A."/>
            <person name="Canback B."/>
            <person name="Coutinho P.M."/>
            <person name="Cullen D."/>
            <person name="Dalman K."/>
            <person name="Deflorio G."/>
            <person name="van Diepen L.T."/>
            <person name="Dunand C."/>
            <person name="Duplessis S."/>
            <person name="Durling M."/>
            <person name="Gonthier P."/>
            <person name="Grimwood J."/>
            <person name="Fossdal C.G."/>
            <person name="Hansson D."/>
            <person name="Henrissat B."/>
            <person name="Hietala A."/>
            <person name="Himmelstrand K."/>
            <person name="Hoffmeister D."/>
            <person name="Hogberg N."/>
            <person name="James T.Y."/>
            <person name="Karlsson M."/>
            <person name="Kohler A."/>
            <person name="Kues U."/>
            <person name="Lee Y.H."/>
            <person name="Lin Y.C."/>
            <person name="Lind M."/>
            <person name="Lindquist E."/>
            <person name="Lombard V."/>
            <person name="Lucas S."/>
            <person name="Lunden K."/>
            <person name="Morin E."/>
            <person name="Murat C."/>
            <person name="Park J."/>
            <person name="Raffaello T."/>
            <person name="Rouze P."/>
            <person name="Salamov A."/>
            <person name="Schmutz J."/>
            <person name="Solheim H."/>
            <person name="Stahlberg J."/>
            <person name="Velez H."/>
            <person name="de Vries R.P."/>
            <person name="Wiebenga A."/>
            <person name="Woodward S."/>
            <person name="Yakovlev I."/>
            <person name="Garbelotto M."/>
            <person name="Martin F."/>
            <person name="Grigoriev I.V."/>
            <person name="Stenlid J."/>
        </authorList>
    </citation>
    <scope>NUCLEOTIDE SEQUENCE [LARGE SCALE GENOMIC DNA]</scope>
    <source>
        <strain evidence="1 2">TC 32-1</strain>
    </source>
</reference>
<dbReference type="OrthoDB" id="3041043at2759"/>
<dbReference type="eggNOG" id="ENOG502S6I6">
    <property type="taxonomic scope" value="Eukaryota"/>
</dbReference>
<dbReference type="GeneID" id="20674355"/>
<dbReference type="HOGENOM" id="CLU_036419_2_1_1"/>
<accession>W4JVU1</accession>
<dbReference type="Proteomes" id="UP000030671">
    <property type="component" value="Unassembled WGS sequence"/>
</dbReference>
<dbReference type="EMBL" id="KI925463">
    <property type="protein sequence ID" value="ETW77195.1"/>
    <property type="molecule type" value="Genomic_DNA"/>
</dbReference>
<dbReference type="AlphaFoldDB" id="W4JVU1"/>
<dbReference type="KEGG" id="hir:HETIRDRAFT_429508"/>
<sequence length="403" mass="45598">MYTADTSLPAELNDVFLRCIVSNPTIHDLIFAHSTPATVIRFSWTCKAALLATRSYYRRAYNVDRHLSRYFRDPQAFRTLQARTATLISGSSALQFFDRTCYPESDLDIYTPLQFMREVANWLLSDGYRFIPDDTQPGNLPDALRQLQGYDAGLDTRSLGFYRRRGVLGVYTFYKTTEDDWDAEDRAQPLKVQVTAAARSPAEVIINFHSTCVMNAISHDAAYSLYPHATFESRLALVCPTEGPAPDSALEKYAERGWHLVCERPEAEEPLFPFASGADAETPSIVAREPSFLPGSRWADDHTSWVIPLHPALPLHVRAEAKAAPFASTNWQLAYHLDDDESPCPKMRYCLVRSPLLKHVYLLTDELLLLAVWSALKGVRSGRTVMQRVLDRAKHRQPVDSPR</sequence>
<proteinExistence type="predicted"/>
<gene>
    <name evidence="1" type="ORF">HETIRDRAFT_429508</name>
</gene>
<name>W4JVU1_HETIT</name>
<evidence type="ECO:0000313" key="2">
    <source>
        <dbReference type="Proteomes" id="UP000030671"/>
    </source>
</evidence>